<dbReference type="NCBIfam" id="TIGR02608">
    <property type="entry name" value="delta_60_rpt"/>
    <property type="match status" value="6"/>
</dbReference>
<dbReference type="Proteomes" id="UP001423409">
    <property type="component" value="Unassembled WGS sequence"/>
</dbReference>
<evidence type="ECO:0000313" key="2">
    <source>
        <dbReference type="EMBL" id="GAA5441503.1"/>
    </source>
</evidence>
<reference evidence="2 3" key="1">
    <citation type="submission" date="2024-02" db="EMBL/GenBank/DDBJ databases">
        <title>Deinococcus caeni NBRC 101312.</title>
        <authorList>
            <person name="Ichikawa N."/>
            <person name="Katano-Makiyama Y."/>
            <person name="Hidaka K."/>
        </authorList>
    </citation>
    <scope>NUCLEOTIDE SEQUENCE [LARGE SCALE GENOMIC DNA]</scope>
    <source>
        <strain evidence="2 3">NBRC 101312</strain>
    </source>
</reference>
<evidence type="ECO:0008006" key="4">
    <source>
        <dbReference type="Google" id="ProtNLM"/>
    </source>
</evidence>
<dbReference type="PROSITE" id="PS51257">
    <property type="entry name" value="PROKAR_LIPOPROTEIN"/>
    <property type="match status" value="1"/>
</dbReference>
<proteinExistence type="predicted"/>
<protein>
    <recommendedName>
        <fullName evidence="4">Delta-60 repeat domain-containing protein</fullName>
    </recommendedName>
</protein>
<organism evidence="2 3">
    <name type="scientific">Deinococcus caeni</name>
    <dbReference type="NCBI Taxonomy" id="569127"/>
    <lineage>
        <taxon>Bacteria</taxon>
        <taxon>Thermotogati</taxon>
        <taxon>Deinococcota</taxon>
        <taxon>Deinococci</taxon>
        <taxon>Deinococcales</taxon>
        <taxon>Deinococcaceae</taxon>
        <taxon>Deinococcus</taxon>
    </lineage>
</organism>
<dbReference type="Pfam" id="PF17164">
    <property type="entry name" value="DUF5122"/>
    <property type="match status" value="5"/>
</dbReference>
<keyword evidence="3" id="KW-1185">Reference proteome</keyword>
<comment type="caution">
    <text evidence="2">The sequence shown here is derived from an EMBL/GenBank/DDBJ whole genome shotgun (WGS) entry which is preliminary data.</text>
</comment>
<dbReference type="InterPro" id="IPR013431">
    <property type="entry name" value="Delta_60_rpt"/>
</dbReference>
<gene>
    <name evidence="2" type="ORF">Dcae01_03040</name>
</gene>
<evidence type="ECO:0000256" key="1">
    <source>
        <dbReference type="SAM" id="MobiDB-lite"/>
    </source>
</evidence>
<dbReference type="Gene3D" id="2.80.10.50">
    <property type="match status" value="3"/>
</dbReference>
<accession>A0ABP9UGX8</accession>
<sequence>MSKEDTTPHVRFHPLAWPVIALSLAAGLSSCARSAAPTSTPLRLSAQQVPDSSFGQGGVVTTDLRSRGGEEAQKIVVMDDGRLIIVAVAGAQIGVARYLPDGAPDATFGTQGHVTLDLGYALGLGVMADGRIVLAGSNDFGSAQNVRVIRLLADGALDPSFGTGGVVTTDLGGSDTAFDLALQPDGRVVVARAYGPLPSSFFALRYTADGQLDPTFGLGGIAQTPMHGFSQSERVRIDSSGRIVLAGMDIIDGSDQRGYAVVARYLADGILDPTFGQSGVSSTYIGQVAGVHAIDIQPDGRIVVGGAGFVGFIVVRLDAQGTPDWTFGGGDGVADAGPDFGGGHAWWLVVRRNGKILMAGTTAHIFSGSTPQDSWGLAQFNPDGSLDTLFGDQGHPDFAVAPGTARDITLQSDGRAVVVGALDQEFPREREQRPERRPRRQGLEIPRSHGP</sequence>
<name>A0ABP9UGX8_9DEIO</name>
<dbReference type="EMBL" id="BAABQU010000054">
    <property type="protein sequence ID" value="GAA5441503.1"/>
    <property type="molecule type" value="Genomic_DNA"/>
</dbReference>
<evidence type="ECO:0000313" key="3">
    <source>
        <dbReference type="Proteomes" id="UP001423409"/>
    </source>
</evidence>
<dbReference type="SUPFAM" id="SSF101898">
    <property type="entry name" value="NHL repeat"/>
    <property type="match status" value="1"/>
</dbReference>
<feature type="region of interest" description="Disordered" evidence="1">
    <location>
        <begin position="421"/>
        <end position="451"/>
    </location>
</feature>
<feature type="compositionally biased region" description="Basic and acidic residues" evidence="1">
    <location>
        <begin position="425"/>
        <end position="435"/>
    </location>
</feature>